<comment type="caution">
    <text evidence="1">The sequence shown here is derived from an EMBL/GenBank/DDBJ whole genome shotgun (WGS) entry which is preliminary data.</text>
</comment>
<gene>
    <name evidence="1" type="ORF">MPOCJGCO_3339</name>
</gene>
<dbReference type="Proteomes" id="UP001055057">
    <property type="component" value="Unassembled WGS sequence"/>
</dbReference>
<evidence type="ECO:0000313" key="2">
    <source>
        <dbReference type="Proteomes" id="UP001055057"/>
    </source>
</evidence>
<dbReference type="RefSeq" id="WP_238183786.1">
    <property type="nucleotide sequence ID" value="NZ_BPRB01000196.1"/>
</dbReference>
<accession>A0ABQ4U2L2</accession>
<name>A0ABQ4U2L2_9HYPH</name>
<reference evidence="1" key="2">
    <citation type="submission" date="2021-08" db="EMBL/GenBank/DDBJ databases">
        <authorList>
            <person name="Tani A."/>
            <person name="Ola A."/>
            <person name="Ogura Y."/>
            <person name="Katsura K."/>
            <person name="Hayashi T."/>
        </authorList>
    </citation>
    <scope>NUCLEOTIDE SEQUENCE</scope>
    <source>
        <strain evidence="1">DSM 23632</strain>
    </source>
</reference>
<proteinExistence type="predicted"/>
<sequence>MTTNPTTTNRFEQVDEAPDDAMTLTLRRDGEKMYGVVTCPASATGGRLPKNFTSDEMPLKDAIRSAIRLANEMTVALVVADPDGLWQADWGTLYRDADEPPASPN</sequence>
<organism evidence="1 2">
    <name type="scientific">Methylobacterium trifolii</name>
    <dbReference type="NCBI Taxonomy" id="1003092"/>
    <lineage>
        <taxon>Bacteria</taxon>
        <taxon>Pseudomonadati</taxon>
        <taxon>Pseudomonadota</taxon>
        <taxon>Alphaproteobacteria</taxon>
        <taxon>Hyphomicrobiales</taxon>
        <taxon>Methylobacteriaceae</taxon>
        <taxon>Methylobacterium</taxon>
    </lineage>
</organism>
<reference evidence="1" key="1">
    <citation type="journal article" date="2021" name="Front. Microbiol.">
        <title>Comprehensive Comparative Genomics and Phenotyping of Methylobacterium Species.</title>
        <authorList>
            <person name="Alessa O."/>
            <person name="Ogura Y."/>
            <person name="Fujitani Y."/>
            <person name="Takami H."/>
            <person name="Hayashi T."/>
            <person name="Sahin N."/>
            <person name="Tani A."/>
        </authorList>
    </citation>
    <scope>NUCLEOTIDE SEQUENCE</scope>
    <source>
        <strain evidence="1">DSM 23632</strain>
    </source>
</reference>
<evidence type="ECO:0000313" key="1">
    <source>
        <dbReference type="EMBL" id="GJE61218.1"/>
    </source>
</evidence>
<dbReference type="EMBL" id="BPRB01000196">
    <property type="protein sequence ID" value="GJE61218.1"/>
    <property type="molecule type" value="Genomic_DNA"/>
</dbReference>
<protein>
    <submittedName>
        <fullName evidence="1">Uncharacterized protein</fullName>
    </submittedName>
</protein>
<keyword evidence="2" id="KW-1185">Reference proteome</keyword>